<dbReference type="CDD" id="cd02440">
    <property type="entry name" value="AdoMet_MTases"/>
    <property type="match status" value="1"/>
</dbReference>
<accession>A0A0C1MVN9</accession>
<evidence type="ECO:0000313" key="2">
    <source>
        <dbReference type="EMBL" id="KIE06332.1"/>
    </source>
</evidence>
<keyword evidence="2" id="KW-0489">Methyltransferase</keyword>
<proteinExistence type="predicted"/>
<sequence>METKIHWEEVYQTKDTTLVSWYQEHSELSLEFIKLCGVDKAGHIIDVGGGTSTLVDDLMVDGFLDITVLDISAAALQVAQKRLGSRAGAVTWLEADITRAQLPHYFYDIWHDRAVFHFLTALEDRQRYVETVQYSVKPGGHVIVATFAQDGPKRCSGLEVVRYSPESLHDEFGDDFELVDSTRESHQTPFGTWLLYTSRCV</sequence>
<gene>
    <name evidence="2" type="ORF">DA73_0245400</name>
</gene>
<protein>
    <submittedName>
        <fullName evidence="2">Methyltransferase</fullName>
    </submittedName>
</protein>
<dbReference type="GO" id="GO:0032259">
    <property type="term" value="P:methylation"/>
    <property type="evidence" value="ECO:0007669"/>
    <property type="project" value="UniProtKB-KW"/>
</dbReference>
<dbReference type="AlphaFoldDB" id="A0A0C1MVN9"/>
<dbReference type="STRING" id="1479485.DA73_0245400"/>
<dbReference type="InterPro" id="IPR013216">
    <property type="entry name" value="Methyltransf_11"/>
</dbReference>
<comment type="caution">
    <text evidence="2">The sequence shown here is derived from an EMBL/GenBank/DDBJ whole genome shotgun (WGS) entry which is preliminary data.</text>
</comment>
<evidence type="ECO:0000259" key="1">
    <source>
        <dbReference type="Pfam" id="PF08241"/>
    </source>
</evidence>
<dbReference type="OrthoDB" id="9788660at2"/>
<name>A0A0C1MVN9_9CYAN</name>
<feature type="domain" description="Methyltransferase type 11" evidence="1">
    <location>
        <begin position="45"/>
        <end position="144"/>
    </location>
</feature>
<dbReference type="EMBL" id="JHEG02000068">
    <property type="protein sequence ID" value="KIE06332.1"/>
    <property type="molecule type" value="Genomic_DNA"/>
</dbReference>
<organism evidence="2">
    <name type="scientific">Tolypothrix bouteillei VB521301</name>
    <dbReference type="NCBI Taxonomy" id="1479485"/>
    <lineage>
        <taxon>Bacteria</taxon>
        <taxon>Bacillati</taxon>
        <taxon>Cyanobacteriota</taxon>
        <taxon>Cyanophyceae</taxon>
        <taxon>Nostocales</taxon>
        <taxon>Tolypothrichaceae</taxon>
        <taxon>Tolypothrix</taxon>
    </lineage>
</organism>
<dbReference type="Gene3D" id="3.40.50.150">
    <property type="entry name" value="Vaccinia Virus protein VP39"/>
    <property type="match status" value="1"/>
</dbReference>
<dbReference type="SUPFAM" id="SSF53335">
    <property type="entry name" value="S-adenosyl-L-methionine-dependent methyltransferases"/>
    <property type="match status" value="1"/>
</dbReference>
<keyword evidence="2" id="KW-0808">Transferase</keyword>
<dbReference type="GO" id="GO:0008757">
    <property type="term" value="F:S-adenosylmethionine-dependent methyltransferase activity"/>
    <property type="evidence" value="ECO:0007669"/>
    <property type="project" value="InterPro"/>
</dbReference>
<dbReference type="PANTHER" id="PTHR12843:SF5">
    <property type="entry name" value="EEF1A LYSINE METHYLTRANSFERASE 2"/>
    <property type="match status" value="1"/>
</dbReference>
<dbReference type="Pfam" id="PF08241">
    <property type="entry name" value="Methyltransf_11"/>
    <property type="match status" value="1"/>
</dbReference>
<dbReference type="PANTHER" id="PTHR12843">
    <property type="entry name" value="PROTEIN-LYSINE N-METHYLTRANSFERASE METTL10"/>
    <property type="match status" value="1"/>
</dbReference>
<reference evidence="2" key="1">
    <citation type="journal article" date="2015" name="Genome Announc.">
        <title>Draft Genome Sequence of Tolypothrix boutellei Strain VB521301.</title>
        <authorList>
            <person name="Chandrababunaidu M.M."/>
            <person name="Singh D."/>
            <person name="Sen D."/>
            <person name="Bhan S."/>
            <person name="Das S."/>
            <person name="Gupta A."/>
            <person name="Adhikary S.P."/>
            <person name="Tripathy S."/>
        </authorList>
    </citation>
    <scope>NUCLEOTIDE SEQUENCE</scope>
    <source>
        <strain evidence="2">VB521301</strain>
    </source>
</reference>
<dbReference type="InterPro" id="IPR029063">
    <property type="entry name" value="SAM-dependent_MTases_sf"/>
</dbReference>